<dbReference type="SUPFAM" id="SSF49299">
    <property type="entry name" value="PKD domain"/>
    <property type="match status" value="1"/>
</dbReference>
<gene>
    <name evidence="3" type="ordered locus">RLO149_c031200</name>
</gene>
<dbReference type="InterPro" id="IPR013783">
    <property type="entry name" value="Ig-like_fold"/>
</dbReference>
<dbReference type="EMBL" id="CP002623">
    <property type="protein sequence ID" value="AEI95076.1"/>
    <property type="molecule type" value="Genomic_DNA"/>
</dbReference>
<evidence type="ECO:0000259" key="2">
    <source>
        <dbReference type="PROSITE" id="PS50093"/>
    </source>
</evidence>
<name>F7ZJ16_ROSLO</name>
<dbReference type="NCBIfam" id="NF012211">
    <property type="entry name" value="tand_rpt_95"/>
    <property type="match status" value="9"/>
</dbReference>
<dbReference type="InterPro" id="IPR011044">
    <property type="entry name" value="Quino_amine_DH_bsu"/>
</dbReference>
<feature type="domain" description="PKD" evidence="2">
    <location>
        <begin position="4779"/>
        <end position="4843"/>
    </location>
</feature>
<reference evidence="3 4" key="1">
    <citation type="journal article" date="2011" name="BMC Genomics">
        <title>Comparative genome analysis and genome-guided physiological analysis of Roseobacter litoralis.</title>
        <authorList>
            <person name="Kalhoefer D."/>
            <person name="Thole S."/>
            <person name="Voget S."/>
            <person name="Lehmann R."/>
            <person name="Liesegang H."/>
            <person name="Wollher A."/>
            <person name="Daniel R."/>
            <person name="Simon M."/>
            <person name="Brinkhoff T."/>
        </authorList>
    </citation>
    <scope>NUCLEOTIDE SEQUENCE [LARGE SCALE GENOMIC DNA]</scope>
    <source>
        <strain evidence="4">ATCC 49566 / DSM 6996 / JCM 21268 / NBRC 15278 / OCh 149</strain>
    </source>
</reference>
<dbReference type="Gene3D" id="2.60.40.3440">
    <property type="match status" value="2"/>
</dbReference>
<dbReference type="HOGENOM" id="CLU_222908_0_0_5"/>
<feature type="region of interest" description="Disordered" evidence="1">
    <location>
        <begin position="5185"/>
        <end position="5207"/>
    </location>
</feature>
<proteinExistence type="predicted"/>
<sequence>MNSPLTPEQLVNSFTVGNQNEARVETLADGSYVIVWVSTGQDGDQDGIFAQRFSAQGERIGAQTLVNETANEIQRDPSIAATDDGGFVIVWESRNQDVPGSFDFGIYGQRFAADGSKAGGEFQVNAVNISVTQFDPEVAGVPGGGFAVAFTDDSGDGSSDGIRVRFYDAAGAPLGDDVQVNSEISGNQGEVSIAAIAPSAGANGLAAGGIIVTWTSPASGTAGDGSSQGVFAQLYEPNGTAIGSEFLVNTTTAGAQQDSAVSGLDSGRFVIVWEDTSAADGSGFGIFGQVYEGDGTAVGSEFQVNVETSSSQYDPEITATSDGGFVVTWTSATSGTAGDGSGDGVFARRFDVDGVAVSGEIMLNEEISGSQQRGDVSALANGDFVSVWTSDTSGDAGDGSVQGVFQRIFGDELTFSAPSARPLVEAFSVTRTFSETDVNAAPQRLDVDGAVAFSDADSTNFAGGRIVLSSIGQSLSEDGFSDQDADAQLQLGLDGTGAVAISGANVSVGGTLIGSISSDGADGTAFVIDLNTAADAAAVEVLLEHLTFGIASDDPRAQTTLELLVEDGDGATSDPVLISVEVTPESDTDGFVGTERQVNTVTVSSQSDSAISGLADGGYISVWTSQNQDNSGDNDLGVFAQRYDAAGGAVGPEFQVNTTVTSSQFDADVAGLNDGGWVVVWDDDTITGVRLNRYDASGALIASEVQVETETSSSQFQPQVTGLSNGGYVVTWTSVNSSTAGDGNSNGVFGQLFNAAGARVGGEIAINEQTIGAQDTAAVSALSGGRFVVAWEENDVANGDGSSSSLSARIFDSSGSPEGAEFQVNSFVNNAQSVPKVATLDNGDFVVVWRSEGQDSSSGGIYYQRYSDAGVAIGAETRVNDTVIGDQTFPDIIALDTGGFVIGWTDTSVPAPGNGQDVFVQVFDADGTRLDSETRVNTEVLSTQNEISLAALPNGNYVVQWTSETSGTAGDGDSRGVFQQIIGDPAEISQSAAPVLQGLPLIIDIDEDVANVGSQLVLTGGLSLTDADSSDLEGGVVRLSRVVTEPLADRFNAPDDLSQDSVFVAVGGTVTQTGATLRVDGVAVATVSSDGLNGADLVLDLLAGATPDRVQSLLNALSYQTDSDNPRDSRTYSLLIEDGDGGLTQPRSLEIRINQVAEAGAPVPVGPEEQVNSFVADAQDQQEVAALTDGGWVVVWDSDGQDESGEGVFGQRYNSEGARIGGEFQVNTLTSGNQADPVVTGLEDGGWVVVWESGFVDVPESSDLGIISQRYAADGTPVGGETVVNTTVISTQFDPAVATIPTGTPGFANGGYVVVYTSDSGDGSADAVLMQRFATDGTPVGSELVANTTSVGNQGTADVAVLTDGSIAVTYFSGNTAFVRVFNPDGTEAVAETQVGITSSSTSEADIAATADGGFVIAWTDTSGLDGSGQGIAAQRYDASGAPAGDVFIVNDSFSSTQSEANVIGLDDGTFVIAWRNFAGNADASGDAVLAQRYSATGERLDGEFLLNQETFVSSQFSPKLAALPGGNFVATFSSVTSGTSGDGSSNGVFQQVYGNPADFTPGAAPVIQGFSDTAVFDEADVNAGLQRLDADATVAFGDADSNDFDGGVLTLAVAQTFDDIEQLNPGDDETQDQLGLVAGDVGNGDVQFSGLNTGDTVTVDGVTVGTITNSGPVFSITLNTNATAEAVEALLGNLAYGNGSDAPVAARRLSVDLTDGDGQSTPTQLIEVTVVPDVDSTLVASVERGVNAHTESNQDNAQVAELTGGGIIVVWQSTNQDNISDFNTGVFGQLYDANGIPSGPEFLVNDVTLSAQSAPSVTATADGGFVVAWQSTNQDNPGDFDQGIIAQRFDANGVEQGSEIVVNTAVALSQFAPSVAAFADGGFVATYVSDDGDGSQDAILSQRFDANGVAVGAEITVNTATVTGNQSQPDVATLVDGVGNNAGHVVVFTSFASGAEGDGDRNGVFAQRFDANGAATGAQFQVNTTTNDDQSQPAVIGLDGGGFVVVWTDDLLDGSAGGVFAQRYDVNGVAVGGEFRVNTDRLNSESDADITALSDGGFLVSWTAGSNQDGSSDGVFGQRFDANGDRIDGEIQLNVETSSQQFQPAVTSFNDGFAAVWSSFTSGNSGDGSSYGVSLRTFESAPSANNSPVLEDVERDVQLFADDIVGGAQILDDGIEFSDPDNANFNGGTLEVYYTAGRTASDQLSIATDAAVTISGSTISINGTAIGTIDAAQNGVNGEPLRIDFNAAADAAAVKVIMEHLAYGSTDTALNLQFTNRGIGFTVTDGNGGQTEPDSIFVRIGAGASTATGLTLDDFADPENEATQLDDTPARSEADLFNAPQLIDANIDFDDLAGTSFDGGFLQISEVFNSSANKQISVQNQGTGAGQIGFDGTNVSYEGTAIGTINATSNGVNGATLRVDLNANASEAGIEALAEALTFGITGGLSSTNRLGFDLTIGNQAGNQTGFTRMEQELIRDLVTIDTGLGVESQVNSFTASTQQAPRIAELSDGGYIVVWNSTQQDNPASGNRGIFAQRFNEQGQQVGVEFQVNDIAVGDQIQPRAEGLSNGTFVLLWNDNTGRDGSGQGVFAQVYQNDGTEIGSAFQVNEEFSSTQNQPEAVDLGAGRFMVVWTSTASGTAGDGSSNGVFGRVVDASGAPEGGEFQINSTTAGAQQRAQVTLLDNGDVMVVWEEQGGSDGSSIGVFAQRVDTNGQLVTFDGTLAGADEQQINTTTAGSQSRPDVAALGASATLPNGGFIVVWQSPDASSDGIFGQVFDSNGVAQGAEFQVNTSTISSQADPIVVGTPGGGFTVAWSDSSGVDGSGVGVVAQRFNADGSFDGNAFLVNEEISSTQNQPDLAVLSNGTLAAVWASQTSGTAGDGSGIGVFQALFDQPTPPAGSMAPVLAGVEETVTFEENAANATPQLLNQDGALSLTDMDSADFDGGSILVQRIVGSSLNEEQLRGPGEGIAQDLLGVLDGNGVSVSGTQVSVGGSVIGTIVQDGSGGNPLQIALSSASATPEAVEAIIAQLSYQNLSDNPLELRQVAVQVTDGDGGSTGSQVIDIIVNSEIDSTVLPQGDEEQVNTFVTGSQNDAATSEIYDSSGAQIGYVVVWVSADQDRVQDASSGIFGQRYDLNGDPVGGEFQVNLHTEFAQSDPTVTGLPTGGFVVGWSDNSSAHPAGVPAGEVGVGTFAQVFDEAGVRVGDEFLVNDITASTQDQLDLAAQSDGTIVAVYSDASSADGSGFGVFLRQFDDTGAPLGASVQVNEETSSTQNDASVTILSGGRIVVTWTSFASGTAGDGNANGVFARLFEANGTAVGGEFQVNTATLSNQDSAQVAALADGSFVVVWDDDSGVDGSSTGIQMQRFDANGVAIGGETLVNETTVNAQFDPYIIALDTGGWVVAWSDNGGNDGSGTGVFGQIYAADGSRIDGEFQLNTEFSSTQSEARLVALPNGGFTAVWTSFTSATAGDGNSNGIFQQVFANAGDVQISENPVLVALDASVTLDEADVNASGQLFATAAGLGDADSSDFDGGALTVSMVVNDVIQSQFAAPDDASQDSLGFDTSGVVSIAGSTLSVNGTAIGTITSDGADGAELVVQLNGAATQQLVQDAIRSLTYGNSSDDPETSRLVSIQVNDGDGGHVRELVQINITPETDGAVPVGDEVQTNSFTTNNQSDSKVASLADGGYVVVWSSANQDATGDNDLGVFAQRYDASGAPVGGEIQVNINAAFAQNNPDVVGLSTGGFVVAWEDNSGLIGVDNDEELAMQVFDANGQPVGSEIAVPSTTHFDADAPALAAFDNGDFVLVRNGRDATSPFIDEIYVQRFNDQGGAVGTETVIAPLGSSSAVTPDVAVQSDGTYVVVFTATNVDNPGDNDTGVFMQRYAADNSQIGGPVQVNTTERFSQFAPKIAATEDGGYVVVFESDVADDFGFTTSAGIYAQRFDGFGNRVGEEFLVNEVVDNAQSAPDVVAISGGGFAITYSDNNGTDGSGVGVFLQQYDAQGNRIDGALQVNQEFSSTQNEASIAALPGGNLVVSFTSQTSGTAGDGSSGGIFHRIIGDPADFASGGDPVVEGINREVTYLENTLNGVPQLIDADGAAAVSDADSADFDGGSILVSNLISSAPLINQINAPDDLTQDQLGLRQTTQITIAGTTVSVDGTEVAQIIQNGQDGTPFELRLNANATAEIVELLVENLTYRNISDDPLATRDLRIQVTDGDGGASEPQVVTITITPTPDSAQPVGAEQIVNTTDTGSEDNPEIVTLPGTGGDFIVTWTSFGTDGSREGIFGQRFDVNGNKLARDGTGLASGASDEFQINTTTAQDQASQEIAAFSNGGWVVVWVDDALDGSGSGIVAQVFNPDGTLNGSEFVANDLVSSTQFRPDVAVLSDDTFVITWESANSAGAGDGNGSGIVARHFQADGTPISSQFVVNTETVSTQSDPAVTELNDGGFLVTWQSFSSAGSADGDRFGIFAQRYDASAAPVGAEFQVNTATRSDQTDAEVTVLSDGNVVVTWTDSVADLSGTGIYATIIAADGTPLVDEFRVNDQRLSTQNDPVVAALDNGDFVIAWVDHAGTDGSGQGVFAQQYDSSGARVDSQFQVNTTTSGSQNQPDIAGLPGGGFVITWNGSVLIQIYGNDAPSISPVSANGDEDTAIVLDAAIFEAGFVDPNGNTLEEIRIETFPVNGALALNGVPVIAGQVVSRADLLAGNLIYTGNQDFNGLDSFLWTGSDGIAFSQDPPVAANITVDPVNDAPGLEAGADTSVGEGANLNRTLTLTDPDTDSRSFTVDYGDGSPVATFTTSSLSPVLNHVFAGEGTFTVTVTVDDNAGEANSVETDTFEVTVVNANPNATNDFVNVSEDGPAVTGNALTNDSDPGGDALTVSAVNGVAANVGQQITLASGALVTLNADGSFDYDPNGQFEDLADFQTATDPLSYEISDGEGGTDTATINFFVRGENDDPDAVDDAFAANDDNPISGNVLNDNGSGADSDVDAVNTLTVSEVNGQAGDVGNQITLASGALLTLNADGTFDYDPNGAFGTGGTDGFDYTLSDGRGGTDTASVTISINGTNPPPTARDDSIAADEEVTVNGDVLADNGNGADSDAGGDPITVTQVNGSAANVGVAVLLAGGGQVTLQSNGQFSFDPNNGYEDLSVGDTATETFEYTIEDGNGGSDTATVTLTIAGVNDAPLGLNDTASTDEDSSTSGNVLSNDTDIDANDTLVVTEVVGSTLAVGVATTTSGGGSVTLGSDGQFIYDPGTAFNTLSVGQTATDSISYTVADGNGGSATATLSIVVNGVNDAPVANDDALTTGEDSTLFGNLTADNGNGTDSDPDASDVPFVSAVNGQAADIGQQITLASGALLTVNGSGTFSYDTNGAFDTLNAGETATDSFVYTLSDGNGGTDTATATITINGDADAPVAVDDSAATDEATAVTGDVLANDTDANGDTLLVSAVNGAAGDVGVQVALASGALLTLNSDGTFDYDPNGQFETLSAGQSGTDTFDYTVSDGNGGADTATVTVDISGLNDSPIAQGDFFTTSEDAGLVGLDLFANNGGGVDSDIDQLDMLVVTQVDGQSANVGTQVQLASGALLTVNADGTADYDPNGAFEFLSVGATATDSFTYTISDGNGGTDTATVSIGVSGVNDAPDAVDDSRGVSVDGALSGNVLSDNGNGADSDIDGDTLSVTALNGSTVALGVATTLASGAIVTLNADGTFDYDQNGSFSGLGAGTTATDTFDYTISDGNDGTDTATVTITIGGSNLPPVAIDDAFDTNENTAFTTGSVLDNDNDPNTDPLSVTGFDDTATVGIVTNNGDGTFDYNPNGQFETLGVGETAVDTFTYTISDGNGGVDSATVNITINGVNDAPVASDDALTVTEDTSGSVVATANDTDIDGDDVEITSVDDLATIGAVLVEADNDTITYDTNGQFDTLAQGETATDSFGYTVTDGNGGTATATVDVTITGVNDGPVAQDDTVTTDEDTGIIGGSVLADNGNGVDSDVDNGAVLSIAAVNGQAGDVGSQVTLASGALLTLNADGTFDYDPNGAFEALALGDVGSDSFTYTLTDEFGATDDATVTVSIDGVNDAPVAQDDSFATDEDTGVSGNILSDNGSGADSDVDAGDTRVVSAINGTAASVGVQITLASGALLTVGADGALDYDPNGAFEFLSVGATATDSFTYTISDGNGGTDTATVSIGVSGVNDAPDAVDDSRGVSVDGALSGNVLSDNGNGADSDIDGDTLSVTALNGTAAALGVATTLASGAIVTLNADGTFDYDQNGSFSGLGAGTTATDTFDYTISDGNGGTDTATVTITISPEGGAVTAGNDAFVVSEGELTAAGRSLFRLAAIDDRTDLLENDTGANKIISVNGAPIKPGILFAGDNGGQFRVFEGGVLDFQNRGDLVAPGDTTGFTYTVSDGNGGTDTATVTLTIGPDIAADDTFDITEGELSAEGRSLFRLGAINDQTDLLENDIGADKIISVNGEPIKPGILFAGDNGGQFRVYEGGVVDFQNRGDFVAAGESTGFTYTVSDGNGGTDTARVTLNVGPDIADDDVFMVSAFDLDDAGRSLFRLGAINDQTDLLENDFGADEIIFVNGEPIEPGILFAGDNGGEFRVYPGGVVDFQNRGDLVDPGDTTGFTYTVSDGNGGTDTARVTLEVGLPVVTELYMYHSSSSMSAVNIVVDFFTIDDLTDPYTEYSSGLTVPNLQHDELVFIDAY</sequence>
<protein>
    <recommendedName>
        <fullName evidence="2">PKD domain-containing protein</fullName>
    </recommendedName>
</protein>
<dbReference type="Proteomes" id="UP000001353">
    <property type="component" value="Chromosome"/>
</dbReference>
<evidence type="ECO:0000313" key="3">
    <source>
        <dbReference type="EMBL" id="AEI95076.1"/>
    </source>
</evidence>
<dbReference type="InterPro" id="IPR000601">
    <property type="entry name" value="PKD_dom"/>
</dbReference>
<dbReference type="eggNOG" id="COG2911">
    <property type="taxonomic scope" value="Bacteria"/>
</dbReference>
<dbReference type="Pfam" id="PF18911">
    <property type="entry name" value="PKD_4"/>
    <property type="match status" value="1"/>
</dbReference>
<dbReference type="KEGG" id="rli:RLO149_c031200"/>
<evidence type="ECO:0000256" key="1">
    <source>
        <dbReference type="SAM" id="MobiDB-lite"/>
    </source>
</evidence>
<dbReference type="PROSITE" id="PS50093">
    <property type="entry name" value="PKD"/>
    <property type="match status" value="1"/>
</dbReference>
<dbReference type="InterPro" id="IPR035986">
    <property type="entry name" value="PKD_dom_sf"/>
</dbReference>
<feature type="region of interest" description="Disordered" evidence="1">
    <location>
        <begin position="6086"/>
        <end position="6111"/>
    </location>
</feature>
<dbReference type="RefSeq" id="WP_013962986.1">
    <property type="nucleotide sequence ID" value="NC_015730.1"/>
</dbReference>
<dbReference type="Gene3D" id="2.60.40.10">
    <property type="entry name" value="Immunoglobulins"/>
    <property type="match status" value="1"/>
</dbReference>
<dbReference type="CDD" id="cd00146">
    <property type="entry name" value="PKD"/>
    <property type="match status" value="1"/>
</dbReference>
<dbReference type="eggNOG" id="COG2885">
    <property type="taxonomic scope" value="Bacteria"/>
</dbReference>
<organism evidence="3 4">
    <name type="scientific">Roseobacter litoralis (strain ATCC 49566 / DSM 6996 / JCM 21268 / NBRC 15278 / OCh 149)</name>
    <dbReference type="NCBI Taxonomy" id="391595"/>
    <lineage>
        <taxon>Bacteria</taxon>
        <taxon>Pseudomonadati</taxon>
        <taxon>Pseudomonadota</taxon>
        <taxon>Alphaproteobacteria</taxon>
        <taxon>Rhodobacterales</taxon>
        <taxon>Roseobacteraceae</taxon>
        <taxon>Roseobacter</taxon>
    </lineage>
</organism>
<evidence type="ECO:0000313" key="4">
    <source>
        <dbReference type="Proteomes" id="UP000001353"/>
    </source>
</evidence>
<keyword evidence="4" id="KW-1185">Reference proteome</keyword>
<dbReference type="eggNOG" id="COG2931">
    <property type="taxonomic scope" value="Bacteria"/>
</dbReference>
<dbReference type="STRING" id="391595.RLO149_c031200"/>
<dbReference type="SUPFAM" id="SSF50969">
    <property type="entry name" value="YVTN repeat-like/Quinoprotein amine dehydrogenase"/>
    <property type="match status" value="1"/>
</dbReference>
<dbReference type="Pfam" id="PF17963">
    <property type="entry name" value="Big_9"/>
    <property type="match status" value="15"/>
</dbReference>
<accession>F7ZJ16</accession>